<accession>A0ABR0BSS0</accession>
<reference evidence="2 3" key="1">
    <citation type="journal article" date="2024" name="Microbiol. Resour. Announc.">
        <title>Genome annotations for the ascomycete fungi Trichoderma harzianum, Trichoderma aggressivum, and Purpureocillium lilacinum.</title>
        <authorList>
            <person name="Beijen E.P.W."/>
            <person name="Ohm R.A."/>
        </authorList>
    </citation>
    <scope>NUCLEOTIDE SEQUENCE [LARGE SCALE GENOMIC DNA]</scope>
    <source>
        <strain evidence="2 3">CBS 150709</strain>
    </source>
</reference>
<proteinExistence type="predicted"/>
<feature type="compositionally biased region" description="Basic and acidic residues" evidence="1">
    <location>
        <begin position="222"/>
        <end position="233"/>
    </location>
</feature>
<organism evidence="2 3">
    <name type="scientific">Purpureocillium lilacinum</name>
    <name type="common">Paecilomyces lilacinus</name>
    <dbReference type="NCBI Taxonomy" id="33203"/>
    <lineage>
        <taxon>Eukaryota</taxon>
        <taxon>Fungi</taxon>
        <taxon>Dikarya</taxon>
        <taxon>Ascomycota</taxon>
        <taxon>Pezizomycotina</taxon>
        <taxon>Sordariomycetes</taxon>
        <taxon>Hypocreomycetidae</taxon>
        <taxon>Hypocreales</taxon>
        <taxon>Ophiocordycipitaceae</taxon>
        <taxon>Purpureocillium</taxon>
    </lineage>
</organism>
<dbReference type="EMBL" id="JAWRVI010000036">
    <property type="protein sequence ID" value="KAK4086907.1"/>
    <property type="molecule type" value="Genomic_DNA"/>
</dbReference>
<evidence type="ECO:0000256" key="1">
    <source>
        <dbReference type="SAM" id="MobiDB-lite"/>
    </source>
</evidence>
<dbReference type="Proteomes" id="UP001287286">
    <property type="component" value="Unassembled WGS sequence"/>
</dbReference>
<evidence type="ECO:0000313" key="2">
    <source>
        <dbReference type="EMBL" id="KAK4086907.1"/>
    </source>
</evidence>
<keyword evidence="3" id="KW-1185">Reference proteome</keyword>
<name>A0ABR0BSS0_PURLI</name>
<gene>
    <name evidence="2" type="ORF">Purlil1_8641</name>
</gene>
<sequence>MDAGWVGGGLVTDDGGGLGVGRVTGGGEGRARGVLHGGWAVHELSLPAYWVGTYTQAPALDSRWATGTEFRAVYRHSRQVSLKFAGVAGMQWLPEALGSVRPQDGDPTLCTKQRGAQVPHGQLELSKQLHQTTACRQPWRRRRLVVAAAPAPAPAASDPMAHIPCTMGAKARGAARLERTGTGAGTGRDWALKGLASFSPVTPFDVRPSSGPYKPRQRRRSALREANHSPERATGKPFWLLTTASDRSGDATRRVTSPGWLRRRCPGEAKAALETVGLGFVLPCITGCPSVAQPA</sequence>
<evidence type="ECO:0000313" key="3">
    <source>
        <dbReference type="Proteomes" id="UP001287286"/>
    </source>
</evidence>
<feature type="region of interest" description="Disordered" evidence="1">
    <location>
        <begin position="203"/>
        <end position="233"/>
    </location>
</feature>
<comment type="caution">
    <text evidence="2">The sequence shown here is derived from an EMBL/GenBank/DDBJ whole genome shotgun (WGS) entry which is preliminary data.</text>
</comment>
<protein>
    <submittedName>
        <fullName evidence="2">Uncharacterized protein</fullName>
    </submittedName>
</protein>